<dbReference type="Proteomes" id="UP000218334">
    <property type="component" value="Unassembled WGS sequence"/>
</dbReference>
<reference evidence="2" key="1">
    <citation type="journal article" date="2017" name="Nat. Ecol. Evol.">
        <title>Genome expansion and lineage-specific genetic innovations in the forest pathogenic fungi Armillaria.</title>
        <authorList>
            <person name="Sipos G."/>
            <person name="Prasanna A.N."/>
            <person name="Walter M.C."/>
            <person name="O'Connor E."/>
            <person name="Balint B."/>
            <person name="Krizsan K."/>
            <person name="Kiss B."/>
            <person name="Hess J."/>
            <person name="Varga T."/>
            <person name="Slot J."/>
            <person name="Riley R."/>
            <person name="Boka B."/>
            <person name="Rigling D."/>
            <person name="Barry K."/>
            <person name="Lee J."/>
            <person name="Mihaltcheva S."/>
            <person name="LaButti K."/>
            <person name="Lipzen A."/>
            <person name="Waldron R."/>
            <person name="Moloney N.M."/>
            <person name="Sperisen C."/>
            <person name="Kredics L."/>
            <person name="Vagvoelgyi C."/>
            <person name="Patrignani A."/>
            <person name="Fitzpatrick D."/>
            <person name="Nagy I."/>
            <person name="Doyle S."/>
            <person name="Anderson J.B."/>
            <person name="Grigoriev I.V."/>
            <person name="Gueldener U."/>
            <person name="Muensterkoetter M."/>
            <person name="Nagy L.G."/>
        </authorList>
    </citation>
    <scope>NUCLEOTIDE SEQUENCE [LARGE SCALE GENOMIC DNA]</scope>
    <source>
        <strain evidence="2">28-4</strain>
    </source>
</reference>
<accession>A0A2H3BG75</accession>
<dbReference type="EMBL" id="KZ293442">
    <property type="protein sequence ID" value="PBK66042.1"/>
    <property type="molecule type" value="Genomic_DNA"/>
</dbReference>
<sequence>MSFHGCPTPAFLGSNRLRFEYGYKPSDGGLRQSCSPDACVSFHFCCPCPVVCDIISIHLFVVRAYLLYLSRFLAEPYYIKSEHLLGRQLALHIMVSSGLFDYIFCLDTCVSLSCIPGVGSPWRSFIYQSGIKVFICEMFTISTTFGKRVPSSPPIS</sequence>
<evidence type="ECO:0000313" key="1">
    <source>
        <dbReference type="EMBL" id="PBK66042.1"/>
    </source>
</evidence>
<evidence type="ECO:0000313" key="2">
    <source>
        <dbReference type="Proteomes" id="UP000218334"/>
    </source>
</evidence>
<gene>
    <name evidence="1" type="ORF">ARMSODRAFT_367151</name>
</gene>
<organism evidence="1 2">
    <name type="scientific">Armillaria solidipes</name>
    <dbReference type="NCBI Taxonomy" id="1076256"/>
    <lineage>
        <taxon>Eukaryota</taxon>
        <taxon>Fungi</taxon>
        <taxon>Dikarya</taxon>
        <taxon>Basidiomycota</taxon>
        <taxon>Agaricomycotina</taxon>
        <taxon>Agaricomycetes</taxon>
        <taxon>Agaricomycetidae</taxon>
        <taxon>Agaricales</taxon>
        <taxon>Marasmiineae</taxon>
        <taxon>Physalacriaceae</taxon>
        <taxon>Armillaria</taxon>
    </lineage>
</organism>
<keyword evidence="2" id="KW-1185">Reference proteome</keyword>
<name>A0A2H3BG75_9AGAR</name>
<proteinExistence type="predicted"/>
<dbReference type="AlphaFoldDB" id="A0A2H3BG75"/>
<protein>
    <submittedName>
        <fullName evidence="1">Uncharacterized protein</fullName>
    </submittedName>
</protein>